<dbReference type="OrthoDB" id="9801795at2"/>
<dbReference type="Proteomes" id="UP000008363">
    <property type="component" value="Unassembled WGS sequence"/>
</dbReference>
<dbReference type="eggNOG" id="COG0427">
    <property type="taxonomic scope" value="Bacteria"/>
</dbReference>
<dbReference type="Gene3D" id="3.40.1080.20">
    <property type="entry name" value="Acetyl-CoA hydrolase/transferase C-terminal domain"/>
    <property type="match status" value="1"/>
</dbReference>
<evidence type="ECO:0000259" key="1">
    <source>
        <dbReference type="Pfam" id="PF13336"/>
    </source>
</evidence>
<dbReference type="Gene3D" id="3.30.750.70">
    <property type="entry name" value="4-hydroxybutyrate coenzyme like domains"/>
    <property type="match status" value="1"/>
</dbReference>
<dbReference type="STRING" id="1108045.GORHZ_034_00120"/>
<dbReference type="GO" id="GO:0008775">
    <property type="term" value="F:acetate CoA-transferase activity"/>
    <property type="evidence" value="ECO:0007669"/>
    <property type="project" value="InterPro"/>
</dbReference>
<dbReference type="SUPFAM" id="SSF100950">
    <property type="entry name" value="NagB/RpiA/CoA transferase-like"/>
    <property type="match status" value="2"/>
</dbReference>
<keyword evidence="2" id="KW-0808">Transferase</keyword>
<sequence length="425" mass="46158">MTKTSTSSVPAERLLDHIRPGCNVIAPLYAAEPESLLDALEAGNEQLSGVRVHQMSAVTERAYIRGEFGDRLRHVDYFLSPATRQAFWNGTCDLVASHFSETPTLLRALHGPKIVITGASMPDEHGYFSLGTNAEYCAALIGEMPFFLEANHQMPHTYGENHIHISQIVGWTEVDRPLFETHTNGDDPRDHAIAEHIVDRIPDGACMQFGIGTVPDRIAALLTGHRDLGINTEVITDGVMRLVQSGAVTGARKTHHRAKHVATFCLGSRELYDWIDSNPGVALLPVDQTNDPRLIGEETNVVSINATTEVDLMGQAASETIAGRYWSGSGGQVDFARGALYSDGGQGFLVTRATTSKGNSRITARLSPGSVVTTHKNTIDNVVTEYGIAMLRGRSLRERASALIAIAAPEHRDDLTRAARESGFL</sequence>
<organism evidence="2 3">
    <name type="scientific">Gordonia rhizosphera NBRC 16068</name>
    <dbReference type="NCBI Taxonomy" id="1108045"/>
    <lineage>
        <taxon>Bacteria</taxon>
        <taxon>Bacillati</taxon>
        <taxon>Actinomycetota</taxon>
        <taxon>Actinomycetes</taxon>
        <taxon>Mycobacteriales</taxon>
        <taxon>Gordoniaceae</taxon>
        <taxon>Gordonia</taxon>
    </lineage>
</organism>
<dbReference type="GO" id="GO:0006083">
    <property type="term" value="P:acetate metabolic process"/>
    <property type="evidence" value="ECO:0007669"/>
    <property type="project" value="InterPro"/>
</dbReference>
<dbReference type="PANTHER" id="PTHR21432:SF20">
    <property type="entry name" value="ACETYL-COA HYDROLASE"/>
    <property type="match status" value="1"/>
</dbReference>
<accession>K6W4K7</accession>
<comment type="caution">
    <text evidence="2">The sequence shown here is derived from an EMBL/GenBank/DDBJ whole genome shotgun (WGS) entry which is preliminary data.</text>
</comment>
<dbReference type="InterPro" id="IPR038460">
    <property type="entry name" value="AcetylCoA_hyd_C_sf"/>
</dbReference>
<dbReference type="InterPro" id="IPR046433">
    <property type="entry name" value="ActCoA_hydro"/>
</dbReference>
<keyword evidence="3" id="KW-1185">Reference proteome</keyword>
<feature type="domain" description="Acetyl-CoA hydrolase/transferase C-terminal" evidence="1">
    <location>
        <begin position="267"/>
        <end position="419"/>
    </location>
</feature>
<evidence type="ECO:0000313" key="2">
    <source>
        <dbReference type="EMBL" id="GAB88646.1"/>
    </source>
</evidence>
<dbReference type="EMBL" id="BAHC01000034">
    <property type="protein sequence ID" value="GAB88646.1"/>
    <property type="molecule type" value="Genomic_DNA"/>
</dbReference>
<reference evidence="2 3" key="1">
    <citation type="submission" date="2012-08" db="EMBL/GenBank/DDBJ databases">
        <title>Whole genome shotgun sequence of Gordonia rhizosphera NBRC 16068.</title>
        <authorList>
            <person name="Takarada H."/>
            <person name="Isaki S."/>
            <person name="Hosoyama A."/>
            <person name="Tsuchikane K."/>
            <person name="Katsumata H."/>
            <person name="Baba S."/>
            <person name="Ohji S."/>
            <person name="Yamazaki S."/>
            <person name="Fujita N."/>
        </authorList>
    </citation>
    <scope>NUCLEOTIDE SEQUENCE [LARGE SCALE GENOMIC DNA]</scope>
    <source>
        <strain evidence="2 3">NBRC 16068</strain>
    </source>
</reference>
<gene>
    <name evidence="2" type="ORF">GORHZ_034_00120</name>
</gene>
<dbReference type="InterPro" id="IPR026888">
    <property type="entry name" value="AcetylCoA_hyd_C"/>
</dbReference>
<evidence type="ECO:0000313" key="3">
    <source>
        <dbReference type="Proteomes" id="UP000008363"/>
    </source>
</evidence>
<dbReference type="Gene3D" id="3.40.1080.10">
    <property type="entry name" value="Glutaconate Coenzyme A-transferase"/>
    <property type="match status" value="1"/>
</dbReference>
<name>K6W4K7_9ACTN</name>
<dbReference type="InterPro" id="IPR037171">
    <property type="entry name" value="NagB/RpiA_transferase-like"/>
</dbReference>
<dbReference type="PANTHER" id="PTHR21432">
    <property type="entry name" value="ACETYL-COA HYDROLASE-RELATED"/>
    <property type="match status" value="1"/>
</dbReference>
<dbReference type="Pfam" id="PF13336">
    <property type="entry name" value="AcetylCoA_hyd_C"/>
    <property type="match status" value="1"/>
</dbReference>
<protein>
    <submittedName>
        <fullName evidence="2">Putative 4-hydroxybutyrate CoA-transferase</fullName>
    </submittedName>
</protein>
<dbReference type="RefSeq" id="WP_006330258.1">
    <property type="nucleotide sequence ID" value="NZ_BAHC01000034.1"/>
</dbReference>
<dbReference type="AlphaFoldDB" id="K6W4K7"/>
<proteinExistence type="predicted"/>